<dbReference type="OMA" id="TPWPVTI"/>
<dbReference type="Pfam" id="PF04389">
    <property type="entry name" value="Peptidase_M28"/>
    <property type="match status" value="1"/>
</dbReference>
<dbReference type="SUPFAM" id="SSF53187">
    <property type="entry name" value="Zn-dependent exopeptidases"/>
    <property type="match status" value="1"/>
</dbReference>
<feature type="domain" description="Vacuolar membrane protease transmembrane" evidence="20">
    <location>
        <begin position="483"/>
        <end position="781"/>
    </location>
</feature>
<comment type="caution">
    <text evidence="21">The sequence shown here is derived from an EMBL/GenBank/DDBJ whole genome shotgun (WGS) entry which is preliminary data.</text>
</comment>
<dbReference type="GO" id="GO:0005774">
    <property type="term" value="C:vacuolar membrane"/>
    <property type="evidence" value="ECO:0007669"/>
    <property type="project" value="UniProtKB-SubCell"/>
</dbReference>
<feature type="region of interest" description="Disordered" evidence="16">
    <location>
        <begin position="638"/>
        <end position="659"/>
    </location>
</feature>
<dbReference type="Proteomes" id="UP000092993">
    <property type="component" value="Unassembled WGS sequence"/>
</dbReference>
<gene>
    <name evidence="21" type="ORF">A0H81_10172</name>
</gene>
<evidence type="ECO:0000256" key="13">
    <source>
        <dbReference type="ARBA" id="ARBA00023136"/>
    </source>
</evidence>
<dbReference type="EMBL" id="LUGG01000015">
    <property type="protein sequence ID" value="OBZ69777.1"/>
    <property type="molecule type" value="Genomic_DNA"/>
</dbReference>
<keyword evidence="13 17" id="KW-0472">Membrane</keyword>
<comment type="subcellular location">
    <subcellularLocation>
        <location evidence="3">Vacuole membrane</location>
        <topology evidence="3">Multi-pass membrane protein</topology>
    </subcellularLocation>
</comment>
<feature type="transmembrane region" description="Helical" evidence="17">
    <location>
        <begin position="484"/>
        <end position="503"/>
    </location>
</feature>
<keyword evidence="14" id="KW-0325">Glycoprotein</keyword>
<evidence type="ECO:0000313" key="21">
    <source>
        <dbReference type="EMBL" id="OBZ69777.1"/>
    </source>
</evidence>
<dbReference type="GO" id="GO:0046872">
    <property type="term" value="F:metal ion binding"/>
    <property type="evidence" value="ECO:0007669"/>
    <property type="project" value="UniProtKB-KW"/>
</dbReference>
<feature type="domain" description="Vacuolar membrane protease C-terminal" evidence="19">
    <location>
        <begin position="812"/>
        <end position="1064"/>
    </location>
</feature>
<name>A0A1C7M007_GRIFR</name>
<dbReference type="AlphaFoldDB" id="A0A1C7M007"/>
<evidence type="ECO:0000256" key="2">
    <source>
        <dbReference type="ARBA" id="ARBA00003273"/>
    </source>
</evidence>
<comment type="function">
    <text evidence="2">May be involved in vacuolar sorting and osmoregulation.</text>
</comment>
<feature type="domain" description="Peptidase M28" evidence="18">
    <location>
        <begin position="234"/>
        <end position="358"/>
    </location>
</feature>
<keyword evidence="9 15" id="KW-0378">Hydrolase</keyword>
<feature type="transmembrane region" description="Helical" evidence="17">
    <location>
        <begin position="758"/>
        <end position="777"/>
    </location>
</feature>
<dbReference type="PANTHER" id="PTHR12147:SF58">
    <property type="entry name" value="VACUOLAR MEMBRANE PROTEASE"/>
    <property type="match status" value="1"/>
</dbReference>
<dbReference type="OrthoDB" id="76293at2759"/>
<evidence type="ECO:0000256" key="12">
    <source>
        <dbReference type="ARBA" id="ARBA00023049"/>
    </source>
</evidence>
<feature type="transmembrane region" description="Helical" evidence="17">
    <location>
        <begin position="423"/>
        <end position="448"/>
    </location>
</feature>
<dbReference type="GO" id="GO:0008235">
    <property type="term" value="F:metalloexopeptidase activity"/>
    <property type="evidence" value="ECO:0007669"/>
    <property type="project" value="InterPro"/>
</dbReference>
<dbReference type="STRING" id="5627.A0A1C7M007"/>
<sequence>MARVVLFLASFCEISLFGDNMAMVTRKLANLVKFSPIPVTVLAIILYGLVFTFALFADELPDVPKDKDGLNLDRAYENLHKRLHNGLELTLVLSYDTIKEIFLHWHFRGTATWIRISLIDPSYTVFIDSALLQTNRATLHHQITTRPHPYISHANDDVRSYILSRLQPIASRHTHVQLSDDMVSNVSPRGLFRRNNILVKIEGTEPSIPNAKSNGVLFSCHYDSVILPACETAARTAVFFFNNGEEDRLNGAHALFEHPWANLTSAFINLEGAASGGRPLLFRSTSLGPTRSFLSSAVSHPLGNVLTADAFSRGVVRSATDYEIYARGIKGQVAGMAGLDIAFYKNRAYYHTPQDSIPGMGTGQGRKALWAMMETVRGAGLSLLNDDDMEGGEPAVYFDLCHKCHADDGIVLGRKLVLFSLHALFVTNVILLVIGPITILALFVWMLVVSQQLANLRSTALSREVGKWTKFKKLSTVILGWSRFWIALLIGAAVHFGLVLGYVKLNPYIVHSRPYAVLITFLTLAFLAIVFPLQVLPALLPSPPISQKLVIGLELYFFTWVLLVISTIAIQKRSIAGLYWVTVLNIAAWIASGVSLVEGVLREKQEGELVGEAIAEQEINGEGGDAARTLVRGILYEAPPEHGEEPSTEPRQEPEEIETEPTEITPLIHQHRRRSASGGEYVTVDVARDKAKVDEEYGWWILQMVVLVPLPALLLFQTELLHLNALMNTLVDGSGPATGEFLACSVEEKVVVLNIYPVYAGLSLLSLLIFIPVAPFAHKLHSSLTIVVTAILAVVLIVTWIAFPFTQEAPFKVYFQQRVELESPLSLSDGIRYVPPLSQVVTGTGDIVHAVTTLTGLRRYVDRLLIPELPSSWEKNVECLEEGLRPGLLTCKWEGNLLPSPGWNLSLGASSRSARNVPQFLDLKTTRLNAISAIISIKGANTRGCRLYFDKPITSYFVHDASESASSRSTASKMHLQPGYGMPSGGVKELRLWSRTWDRTFEVEVGWEEGDGSDVIEGRAACEWAEYASTAVSPNSSQIPALEEVKQFLPLWATLTKLTDGLMEASLKFSV</sequence>
<evidence type="ECO:0000259" key="19">
    <source>
        <dbReference type="Pfam" id="PF22250"/>
    </source>
</evidence>
<evidence type="ECO:0000256" key="8">
    <source>
        <dbReference type="ARBA" id="ARBA00022723"/>
    </source>
</evidence>
<evidence type="ECO:0000256" key="3">
    <source>
        <dbReference type="ARBA" id="ARBA00004128"/>
    </source>
</evidence>
<dbReference type="InterPro" id="IPR007484">
    <property type="entry name" value="Peptidase_M28"/>
</dbReference>
<keyword evidence="8 15" id="KW-0479">Metal-binding</keyword>
<dbReference type="Gene3D" id="3.40.630.10">
    <property type="entry name" value="Zn peptidases"/>
    <property type="match status" value="1"/>
</dbReference>
<dbReference type="InterPro" id="IPR045175">
    <property type="entry name" value="M28_fam"/>
</dbReference>
<dbReference type="GO" id="GO:0006508">
    <property type="term" value="P:proteolysis"/>
    <property type="evidence" value="ECO:0007669"/>
    <property type="project" value="UniProtKB-KW"/>
</dbReference>
<keyword evidence="10 15" id="KW-0862">Zinc</keyword>
<dbReference type="InterPro" id="IPR053975">
    <property type="entry name" value="PFF1_C"/>
</dbReference>
<dbReference type="InterPro" id="IPR053976">
    <property type="entry name" value="PFF1_TM"/>
</dbReference>
<feature type="transmembrane region" description="Helical" evidence="17">
    <location>
        <begin position="697"/>
        <end position="716"/>
    </location>
</feature>
<evidence type="ECO:0000256" key="1">
    <source>
        <dbReference type="ARBA" id="ARBA00001947"/>
    </source>
</evidence>
<evidence type="ECO:0000256" key="14">
    <source>
        <dbReference type="ARBA" id="ARBA00023180"/>
    </source>
</evidence>
<feature type="compositionally biased region" description="Basic and acidic residues" evidence="16">
    <location>
        <begin position="639"/>
        <end position="654"/>
    </location>
</feature>
<keyword evidence="22" id="KW-1185">Reference proteome</keyword>
<evidence type="ECO:0000256" key="5">
    <source>
        <dbReference type="ARBA" id="ARBA00022554"/>
    </source>
</evidence>
<accession>A0A1C7M007</accession>
<dbReference type="EC" id="3.4.-.-" evidence="15"/>
<keyword evidence="12" id="KW-0482">Metalloprotease</keyword>
<dbReference type="Pfam" id="PF22251">
    <property type="entry name" value="PFF1_TM"/>
    <property type="match status" value="1"/>
</dbReference>
<evidence type="ECO:0000313" key="22">
    <source>
        <dbReference type="Proteomes" id="UP000092993"/>
    </source>
</evidence>
<evidence type="ECO:0000256" key="15">
    <source>
        <dbReference type="RuleBase" id="RU361240"/>
    </source>
</evidence>
<feature type="transmembrane region" description="Helical" evidence="17">
    <location>
        <begin position="34"/>
        <end position="57"/>
    </location>
</feature>
<evidence type="ECO:0000256" key="11">
    <source>
        <dbReference type="ARBA" id="ARBA00022989"/>
    </source>
</evidence>
<evidence type="ECO:0000256" key="4">
    <source>
        <dbReference type="ARBA" id="ARBA00010918"/>
    </source>
</evidence>
<feature type="transmembrane region" description="Helical" evidence="17">
    <location>
        <begin position="783"/>
        <end position="803"/>
    </location>
</feature>
<organism evidence="21 22">
    <name type="scientific">Grifola frondosa</name>
    <name type="common">Maitake</name>
    <name type="synonym">Polyporus frondosus</name>
    <dbReference type="NCBI Taxonomy" id="5627"/>
    <lineage>
        <taxon>Eukaryota</taxon>
        <taxon>Fungi</taxon>
        <taxon>Dikarya</taxon>
        <taxon>Basidiomycota</taxon>
        <taxon>Agaricomycotina</taxon>
        <taxon>Agaricomycetes</taxon>
        <taxon>Polyporales</taxon>
        <taxon>Grifolaceae</taxon>
        <taxon>Grifola</taxon>
    </lineage>
</organism>
<keyword evidence="6 15" id="KW-0645">Protease</keyword>
<feature type="transmembrane region" description="Helical" evidence="17">
    <location>
        <begin position="515"/>
        <end position="537"/>
    </location>
</feature>
<evidence type="ECO:0000259" key="18">
    <source>
        <dbReference type="Pfam" id="PF04389"/>
    </source>
</evidence>
<reference evidence="21 22" key="1">
    <citation type="submission" date="2016-03" db="EMBL/GenBank/DDBJ databases">
        <title>Whole genome sequencing of Grifola frondosa 9006-11.</title>
        <authorList>
            <person name="Min B."/>
            <person name="Park H."/>
            <person name="Kim J.-G."/>
            <person name="Cho H."/>
            <person name="Oh Y.-L."/>
            <person name="Kong W.-S."/>
            <person name="Choi I.-G."/>
        </authorList>
    </citation>
    <scope>NUCLEOTIDE SEQUENCE [LARGE SCALE GENOMIC DNA]</scope>
    <source>
        <strain evidence="21 22">9006-11</strain>
    </source>
</reference>
<evidence type="ECO:0000256" key="7">
    <source>
        <dbReference type="ARBA" id="ARBA00022692"/>
    </source>
</evidence>
<feature type="transmembrane region" description="Helical" evidence="17">
    <location>
        <begin position="577"/>
        <end position="597"/>
    </location>
</feature>
<protein>
    <recommendedName>
        <fullName evidence="15">Peptide hydrolase</fullName>
        <ecNumber evidence="15">3.4.-.-</ecNumber>
    </recommendedName>
</protein>
<evidence type="ECO:0000256" key="10">
    <source>
        <dbReference type="ARBA" id="ARBA00022833"/>
    </source>
</evidence>
<evidence type="ECO:0000259" key="20">
    <source>
        <dbReference type="Pfam" id="PF22251"/>
    </source>
</evidence>
<proteinExistence type="inferred from homology"/>
<keyword evidence="7 17" id="KW-0812">Transmembrane</keyword>
<evidence type="ECO:0000256" key="16">
    <source>
        <dbReference type="SAM" id="MobiDB-lite"/>
    </source>
</evidence>
<comment type="similarity">
    <text evidence="4 15">Belongs to the peptidase M28 family.</text>
</comment>
<evidence type="ECO:0000256" key="9">
    <source>
        <dbReference type="ARBA" id="ARBA00022801"/>
    </source>
</evidence>
<evidence type="ECO:0000256" key="17">
    <source>
        <dbReference type="SAM" id="Phobius"/>
    </source>
</evidence>
<dbReference type="Pfam" id="PF22250">
    <property type="entry name" value="PFF1_C"/>
    <property type="match status" value="1"/>
</dbReference>
<keyword evidence="11 17" id="KW-1133">Transmembrane helix</keyword>
<feature type="transmembrane region" description="Helical" evidence="17">
    <location>
        <begin position="549"/>
        <end position="570"/>
    </location>
</feature>
<dbReference type="PANTHER" id="PTHR12147">
    <property type="entry name" value="METALLOPEPTIDASE M28 FAMILY MEMBER"/>
    <property type="match status" value="1"/>
</dbReference>
<comment type="cofactor">
    <cofactor evidence="1">
        <name>Zn(2+)</name>
        <dbReference type="ChEBI" id="CHEBI:29105"/>
    </cofactor>
</comment>
<keyword evidence="5" id="KW-0926">Vacuole</keyword>
<evidence type="ECO:0000256" key="6">
    <source>
        <dbReference type="ARBA" id="ARBA00022670"/>
    </source>
</evidence>